<reference evidence="1 2" key="1">
    <citation type="submission" date="2010-07" db="EMBL/GenBank/DDBJ databases">
        <authorList>
            <person name="Muzny D."/>
            <person name="Qin X."/>
            <person name="Deng J."/>
            <person name="Jiang H."/>
            <person name="Liu Y."/>
            <person name="Qu J."/>
            <person name="Song X.-Z."/>
            <person name="Zhang L."/>
            <person name="Thornton R."/>
            <person name="Coyle M."/>
            <person name="Francisco L."/>
            <person name="Jackson L."/>
            <person name="Javaid M."/>
            <person name="Korchina V."/>
            <person name="Kovar C."/>
            <person name="Mata R."/>
            <person name="Mathew T."/>
            <person name="Ngo R."/>
            <person name="Nguyen L."/>
            <person name="Nguyen N."/>
            <person name="Okwuonu G."/>
            <person name="Ongeri F."/>
            <person name="Pham C."/>
            <person name="Simmons D."/>
            <person name="Wilczek-Boney K."/>
            <person name="Hale W."/>
            <person name="Jakkamsetti A."/>
            <person name="Pham P."/>
            <person name="Ruth R."/>
            <person name="San Lucas F."/>
            <person name="Warren J."/>
            <person name="Zhang J."/>
            <person name="Zhao Z."/>
            <person name="Zhou C."/>
            <person name="Zhu D."/>
            <person name="Lee S."/>
            <person name="Bess C."/>
            <person name="Blankenburg K."/>
            <person name="Forbes L."/>
            <person name="Fu Q."/>
            <person name="Gubbala S."/>
            <person name="Hirani K."/>
            <person name="Jayaseelan J.C."/>
            <person name="Lara F."/>
            <person name="Munidasa M."/>
            <person name="Palculict T."/>
            <person name="Patil S."/>
            <person name="Pu L.-L."/>
            <person name="Saada N."/>
            <person name="Tang L."/>
            <person name="Weissenberger G."/>
            <person name="Zhu Y."/>
            <person name="Hemphill L."/>
            <person name="Shang Y."/>
            <person name="Youmans B."/>
            <person name="Ayvaz T."/>
            <person name="Ross M."/>
            <person name="Santibanez J."/>
            <person name="Aqrawi P."/>
            <person name="Gross S."/>
            <person name="Joshi V."/>
            <person name="Fowler G."/>
            <person name="Nazareth L."/>
            <person name="Reid J."/>
            <person name="Worley K."/>
            <person name="Petrosino J."/>
            <person name="Highlander S."/>
            <person name="Gibbs R."/>
        </authorList>
    </citation>
    <scope>NUCLEOTIDE SEQUENCE [LARGE SCALE GENOMIC DNA]</scope>
    <source>
        <strain evidence="1 2">ATCC 700338</strain>
    </source>
</reference>
<evidence type="ECO:0000313" key="1">
    <source>
        <dbReference type="EMBL" id="EFM27872.1"/>
    </source>
</evidence>
<organism evidence="1 2">
    <name type="scientific">Streptococcus equinus ATCC 700338</name>
    <dbReference type="NCBI Taxonomy" id="864569"/>
    <lineage>
        <taxon>Bacteria</taxon>
        <taxon>Bacillati</taxon>
        <taxon>Bacillota</taxon>
        <taxon>Bacilli</taxon>
        <taxon>Lactobacillales</taxon>
        <taxon>Streptococcaceae</taxon>
        <taxon>Streptococcus</taxon>
    </lineage>
</organism>
<protein>
    <submittedName>
        <fullName evidence="1">Uncharacterized protein</fullName>
    </submittedName>
</protein>
<comment type="caution">
    <text evidence="1">The sequence shown here is derived from an EMBL/GenBank/DDBJ whole genome shotgun (WGS) entry which is preliminary data.</text>
</comment>
<dbReference type="Proteomes" id="UP000004290">
    <property type="component" value="Unassembled WGS sequence"/>
</dbReference>
<name>E0PCR4_STREI</name>
<evidence type="ECO:0000313" key="2">
    <source>
        <dbReference type="Proteomes" id="UP000004290"/>
    </source>
</evidence>
<accession>E0PCR4</accession>
<dbReference type="EMBL" id="AEEL01000011">
    <property type="protein sequence ID" value="EFM27872.1"/>
    <property type="molecule type" value="Genomic_DNA"/>
</dbReference>
<dbReference type="HOGENOM" id="CLU_3258426_0_0_9"/>
<gene>
    <name evidence="1" type="ORF">HMPREF9319_0637</name>
</gene>
<keyword evidence="2" id="KW-1185">Reference proteome</keyword>
<proteinExistence type="predicted"/>
<dbReference type="AlphaFoldDB" id="E0PCR4"/>
<sequence length="42" mass="4696">MNCEEISVLKNSIIKLMVFLNAVGHKSQTNHFLKPLINGLAE</sequence>